<dbReference type="AlphaFoldDB" id="A0A382Z827"/>
<organism evidence="1">
    <name type="scientific">marine metagenome</name>
    <dbReference type="NCBI Taxonomy" id="408172"/>
    <lineage>
        <taxon>unclassified sequences</taxon>
        <taxon>metagenomes</taxon>
        <taxon>ecological metagenomes</taxon>
    </lineage>
</organism>
<protein>
    <submittedName>
        <fullName evidence="1">Uncharacterized protein</fullName>
    </submittedName>
</protein>
<proteinExistence type="predicted"/>
<accession>A0A382Z827</accession>
<name>A0A382Z827_9ZZZZ</name>
<sequence>VAEIDKLRYVFIYTEPETGTWRRSFKLLI</sequence>
<dbReference type="EMBL" id="UINC01181782">
    <property type="protein sequence ID" value="SVD91651.1"/>
    <property type="molecule type" value="Genomic_DNA"/>
</dbReference>
<gene>
    <name evidence="1" type="ORF">METZ01_LOCUS444505</name>
</gene>
<reference evidence="1" key="1">
    <citation type="submission" date="2018-05" db="EMBL/GenBank/DDBJ databases">
        <authorList>
            <person name="Lanie J.A."/>
            <person name="Ng W.-L."/>
            <person name="Kazmierczak K.M."/>
            <person name="Andrzejewski T.M."/>
            <person name="Davidsen T.M."/>
            <person name="Wayne K.J."/>
            <person name="Tettelin H."/>
            <person name="Glass J.I."/>
            <person name="Rusch D."/>
            <person name="Podicherti R."/>
            <person name="Tsui H.-C.T."/>
            <person name="Winkler M.E."/>
        </authorList>
    </citation>
    <scope>NUCLEOTIDE SEQUENCE</scope>
</reference>
<feature type="non-terminal residue" evidence="1">
    <location>
        <position position="1"/>
    </location>
</feature>
<evidence type="ECO:0000313" key="1">
    <source>
        <dbReference type="EMBL" id="SVD91651.1"/>
    </source>
</evidence>